<sequence>MTRHKALPTMRSSILKLLRCGGEYSMTQIAEHLHKVLLSKGRCDRSVILAVLRCDDTSKLAMTSLIEIYNVSRRNLADAQLDEANFVAGNSKAKKRIKTRVN</sequence>
<dbReference type="EMBL" id="JAEACU010000002">
    <property type="protein sequence ID" value="KAH7543138.1"/>
    <property type="molecule type" value="Genomic_DNA"/>
</dbReference>
<evidence type="ECO:0000313" key="2">
    <source>
        <dbReference type="Proteomes" id="UP000813462"/>
    </source>
</evidence>
<reference evidence="1" key="1">
    <citation type="journal article" date="2021" name="Front. Plant Sci.">
        <title>Chromosome-Scale Genome Assembly for Chinese Sour Jujube and Insights Into Its Genome Evolution and Domestication Signature.</title>
        <authorList>
            <person name="Shen L.-Y."/>
            <person name="Luo H."/>
            <person name="Wang X.-L."/>
            <person name="Wang X.-M."/>
            <person name="Qiu X.-J."/>
            <person name="Liu H."/>
            <person name="Zhou S.-S."/>
            <person name="Jia K.-H."/>
            <person name="Nie S."/>
            <person name="Bao Y.-T."/>
            <person name="Zhang R.-G."/>
            <person name="Yun Q.-Z."/>
            <person name="Chai Y.-H."/>
            <person name="Lu J.-Y."/>
            <person name="Li Y."/>
            <person name="Zhao S.-W."/>
            <person name="Mao J.-F."/>
            <person name="Jia S.-G."/>
            <person name="Mao Y.-M."/>
        </authorList>
    </citation>
    <scope>NUCLEOTIDE SEQUENCE</scope>
    <source>
        <strain evidence="1">AT0</strain>
        <tissue evidence="1">Leaf</tissue>
    </source>
</reference>
<comment type="caution">
    <text evidence="1">The sequence shown here is derived from an EMBL/GenBank/DDBJ whole genome shotgun (WGS) entry which is preliminary data.</text>
</comment>
<protein>
    <submittedName>
        <fullName evidence="1">Uncharacterized protein</fullName>
    </submittedName>
</protein>
<gene>
    <name evidence="1" type="ORF">FEM48_Zijuj02G0151500</name>
</gene>
<evidence type="ECO:0000313" key="1">
    <source>
        <dbReference type="EMBL" id="KAH7543138.1"/>
    </source>
</evidence>
<proteinExistence type="predicted"/>
<dbReference type="Proteomes" id="UP000813462">
    <property type="component" value="Unassembled WGS sequence"/>
</dbReference>
<name>A0A978VWE3_ZIZJJ</name>
<dbReference type="AlphaFoldDB" id="A0A978VWE3"/>
<accession>A0A978VWE3</accession>
<organism evidence="1 2">
    <name type="scientific">Ziziphus jujuba var. spinosa</name>
    <dbReference type="NCBI Taxonomy" id="714518"/>
    <lineage>
        <taxon>Eukaryota</taxon>
        <taxon>Viridiplantae</taxon>
        <taxon>Streptophyta</taxon>
        <taxon>Embryophyta</taxon>
        <taxon>Tracheophyta</taxon>
        <taxon>Spermatophyta</taxon>
        <taxon>Magnoliopsida</taxon>
        <taxon>eudicotyledons</taxon>
        <taxon>Gunneridae</taxon>
        <taxon>Pentapetalae</taxon>
        <taxon>rosids</taxon>
        <taxon>fabids</taxon>
        <taxon>Rosales</taxon>
        <taxon>Rhamnaceae</taxon>
        <taxon>Paliureae</taxon>
        <taxon>Ziziphus</taxon>
    </lineage>
</organism>